<keyword evidence="3" id="KW-1185">Reference proteome</keyword>
<evidence type="ECO:0000313" key="3">
    <source>
        <dbReference type="Proteomes" id="UP001283361"/>
    </source>
</evidence>
<sequence>MQVNPEKQPVSRRSCLASPAEHTLSCKSTQRNSLSQDGLASPPQRSRTPAFLPRAKMADLSATLTLHGMGVTVLISPQHSMKNLQQPTTLHEKPSATHNTP</sequence>
<reference evidence="2" key="1">
    <citation type="journal article" date="2023" name="G3 (Bethesda)">
        <title>A reference genome for the long-term kleptoplast-retaining sea slug Elysia crispata morphotype clarki.</title>
        <authorList>
            <person name="Eastman K.E."/>
            <person name="Pendleton A.L."/>
            <person name="Shaikh M.A."/>
            <person name="Suttiyut T."/>
            <person name="Ogas R."/>
            <person name="Tomko P."/>
            <person name="Gavelis G."/>
            <person name="Widhalm J.R."/>
            <person name="Wisecaver J.H."/>
        </authorList>
    </citation>
    <scope>NUCLEOTIDE SEQUENCE</scope>
    <source>
        <strain evidence="2">ECLA1</strain>
    </source>
</reference>
<accession>A0AAE0XDZ5</accession>
<protein>
    <submittedName>
        <fullName evidence="2">Uncharacterized protein</fullName>
    </submittedName>
</protein>
<evidence type="ECO:0000313" key="2">
    <source>
        <dbReference type="EMBL" id="KAK3690693.1"/>
    </source>
</evidence>
<feature type="region of interest" description="Disordered" evidence="1">
    <location>
        <begin position="1"/>
        <end position="52"/>
    </location>
</feature>
<feature type="compositionally biased region" description="Polar residues" evidence="1">
    <location>
        <begin position="25"/>
        <end position="47"/>
    </location>
</feature>
<feature type="compositionally biased region" description="Polar residues" evidence="1">
    <location>
        <begin position="80"/>
        <end position="89"/>
    </location>
</feature>
<organism evidence="2 3">
    <name type="scientific">Elysia crispata</name>
    <name type="common">lettuce slug</name>
    <dbReference type="NCBI Taxonomy" id="231223"/>
    <lineage>
        <taxon>Eukaryota</taxon>
        <taxon>Metazoa</taxon>
        <taxon>Spiralia</taxon>
        <taxon>Lophotrochozoa</taxon>
        <taxon>Mollusca</taxon>
        <taxon>Gastropoda</taxon>
        <taxon>Heterobranchia</taxon>
        <taxon>Euthyneura</taxon>
        <taxon>Panpulmonata</taxon>
        <taxon>Sacoglossa</taxon>
        <taxon>Placobranchoidea</taxon>
        <taxon>Plakobranchidae</taxon>
        <taxon>Elysia</taxon>
    </lineage>
</organism>
<gene>
    <name evidence="2" type="ORF">RRG08_061134</name>
</gene>
<feature type="region of interest" description="Disordered" evidence="1">
    <location>
        <begin position="80"/>
        <end position="101"/>
    </location>
</feature>
<name>A0AAE0XDZ5_9GAST</name>
<dbReference type="AlphaFoldDB" id="A0AAE0XDZ5"/>
<evidence type="ECO:0000256" key="1">
    <source>
        <dbReference type="SAM" id="MobiDB-lite"/>
    </source>
</evidence>
<dbReference type="Proteomes" id="UP001283361">
    <property type="component" value="Unassembled WGS sequence"/>
</dbReference>
<proteinExistence type="predicted"/>
<comment type="caution">
    <text evidence="2">The sequence shown here is derived from an EMBL/GenBank/DDBJ whole genome shotgun (WGS) entry which is preliminary data.</text>
</comment>
<dbReference type="EMBL" id="JAWDGP010008107">
    <property type="protein sequence ID" value="KAK3690693.1"/>
    <property type="molecule type" value="Genomic_DNA"/>
</dbReference>